<dbReference type="RefSeq" id="WP_002842682.1">
    <property type="nucleotide sequence ID" value="NZ_CAMPYD010000002.1"/>
</dbReference>
<evidence type="ECO:0000256" key="4">
    <source>
        <dbReference type="ARBA" id="ARBA00022478"/>
    </source>
</evidence>
<gene>
    <name evidence="10" type="primary">rpoZ</name>
    <name evidence="12" type="ORF">HMPREF3195_00564</name>
    <name evidence="13" type="ORF">NCTC11460_01338</name>
</gene>
<keyword evidence="4 10" id="KW-0240">DNA-directed RNA polymerase</keyword>
<keyword evidence="7 10" id="KW-0804">Transcription</keyword>
<dbReference type="PANTHER" id="PTHR34476">
    <property type="entry name" value="DNA-DIRECTED RNA POLYMERASE SUBUNIT OMEGA"/>
    <property type="match status" value="1"/>
</dbReference>
<evidence type="ECO:0000313" key="13">
    <source>
        <dbReference type="EMBL" id="SUB61405.1"/>
    </source>
</evidence>
<dbReference type="EMBL" id="UGTB01000004">
    <property type="protein sequence ID" value="SUB61405.1"/>
    <property type="molecule type" value="Genomic_DNA"/>
</dbReference>
<comment type="subunit">
    <text evidence="10">The RNAP catalytic core consists of 2 alpha, 1 beta, 1 beta' and 1 omega subunit. When a sigma factor is associated with the core the holoenzyme is formed, which can initiate transcription.</text>
</comment>
<evidence type="ECO:0000256" key="7">
    <source>
        <dbReference type="ARBA" id="ARBA00023163"/>
    </source>
</evidence>
<evidence type="ECO:0000256" key="2">
    <source>
        <dbReference type="ARBA" id="ARBA00012418"/>
    </source>
</evidence>
<dbReference type="Pfam" id="PF01192">
    <property type="entry name" value="RNA_pol_Rpb6"/>
    <property type="match status" value="1"/>
</dbReference>
<comment type="catalytic activity">
    <reaction evidence="9 10">
        <text>RNA(n) + a ribonucleoside 5'-triphosphate = RNA(n+1) + diphosphate</text>
        <dbReference type="Rhea" id="RHEA:21248"/>
        <dbReference type="Rhea" id="RHEA-COMP:14527"/>
        <dbReference type="Rhea" id="RHEA-COMP:17342"/>
        <dbReference type="ChEBI" id="CHEBI:33019"/>
        <dbReference type="ChEBI" id="CHEBI:61557"/>
        <dbReference type="ChEBI" id="CHEBI:140395"/>
        <dbReference type="EC" id="2.7.7.6"/>
    </reaction>
</comment>
<dbReference type="GO" id="GO:0000428">
    <property type="term" value="C:DNA-directed RNA polymerase complex"/>
    <property type="evidence" value="ECO:0007669"/>
    <property type="project" value="UniProtKB-KW"/>
</dbReference>
<reference evidence="12 14" key="1">
    <citation type="submission" date="2016-02" db="EMBL/GenBank/DDBJ databases">
        <authorList>
            <person name="Wen L."/>
            <person name="He K."/>
            <person name="Yang H."/>
        </authorList>
    </citation>
    <scope>NUCLEOTIDE SEQUENCE [LARGE SCALE GENOMIC DNA]</scope>
    <source>
        <strain evidence="12 14">MJR8628A</strain>
    </source>
</reference>
<evidence type="ECO:0000256" key="6">
    <source>
        <dbReference type="ARBA" id="ARBA00022695"/>
    </source>
</evidence>
<dbReference type="PATRIC" id="fig|1261.3.peg.1175"/>
<name>A0A135YWN7_9FIRM</name>
<sequence length="88" mass="10264">MLKPSLNDIVEKIDNRYYLIATVSKRAREIVDNSKPLIDADEKDKPVVVASEEIIAGKVSYRLLTNEEIEEKERVHKLEQERKLLEQE</sequence>
<dbReference type="AlphaFoldDB" id="A0A135YWN7"/>
<evidence type="ECO:0000313" key="12">
    <source>
        <dbReference type="EMBL" id="KXI13761.1"/>
    </source>
</evidence>
<dbReference type="Gene3D" id="3.90.940.10">
    <property type="match status" value="1"/>
</dbReference>
<dbReference type="PANTHER" id="PTHR34476:SF1">
    <property type="entry name" value="DNA-DIRECTED RNA POLYMERASE SUBUNIT OMEGA"/>
    <property type="match status" value="1"/>
</dbReference>
<protein>
    <recommendedName>
        <fullName evidence="3 10">DNA-directed RNA polymerase subunit omega</fullName>
        <shortName evidence="10">RNAP omega subunit</shortName>
        <ecNumber evidence="2 10">2.7.7.6</ecNumber>
    </recommendedName>
    <alternativeName>
        <fullName evidence="10">RNA polymerase omega subunit</fullName>
    </alternativeName>
    <alternativeName>
        <fullName evidence="8 10">Transcriptase subunit omega</fullName>
    </alternativeName>
</protein>
<dbReference type="EC" id="2.7.7.6" evidence="2 10"/>
<keyword evidence="6 10" id="KW-0548">Nucleotidyltransferase</keyword>
<dbReference type="Proteomes" id="UP000070326">
    <property type="component" value="Unassembled WGS sequence"/>
</dbReference>
<dbReference type="Proteomes" id="UP000255101">
    <property type="component" value="Unassembled WGS sequence"/>
</dbReference>
<dbReference type="eggNOG" id="COG1758">
    <property type="taxonomic scope" value="Bacteria"/>
</dbReference>
<dbReference type="NCBIfam" id="TIGR00690">
    <property type="entry name" value="rpoZ"/>
    <property type="match status" value="1"/>
</dbReference>
<dbReference type="SUPFAM" id="SSF63562">
    <property type="entry name" value="RPB6/omega subunit-like"/>
    <property type="match status" value="1"/>
</dbReference>
<proteinExistence type="inferred from homology"/>
<evidence type="ECO:0000256" key="5">
    <source>
        <dbReference type="ARBA" id="ARBA00022679"/>
    </source>
</evidence>
<evidence type="ECO:0000313" key="14">
    <source>
        <dbReference type="Proteomes" id="UP000070326"/>
    </source>
</evidence>
<accession>A0A135YWN7</accession>
<organism evidence="12 14">
    <name type="scientific">Peptostreptococcus anaerobius</name>
    <dbReference type="NCBI Taxonomy" id="1261"/>
    <lineage>
        <taxon>Bacteria</taxon>
        <taxon>Bacillati</taxon>
        <taxon>Bacillota</taxon>
        <taxon>Clostridia</taxon>
        <taxon>Peptostreptococcales</taxon>
        <taxon>Peptostreptococcaceae</taxon>
        <taxon>Peptostreptococcus</taxon>
    </lineage>
</organism>
<comment type="function">
    <text evidence="10">Promotes RNA polymerase assembly. Latches the N- and C-terminal regions of the beta' subunit thereby facilitating its interaction with the beta and alpha subunits.</text>
</comment>
<feature type="coiled-coil region" evidence="11">
    <location>
        <begin position="61"/>
        <end position="88"/>
    </location>
</feature>
<keyword evidence="5 10" id="KW-0808">Transferase</keyword>
<keyword evidence="11" id="KW-0175">Coiled coil</keyword>
<dbReference type="InterPro" id="IPR003716">
    <property type="entry name" value="DNA-dir_RNA_pol_omega"/>
</dbReference>
<comment type="similarity">
    <text evidence="1 10">Belongs to the RNA polymerase subunit omega family.</text>
</comment>
<evidence type="ECO:0000256" key="10">
    <source>
        <dbReference type="HAMAP-Rule" id="MF_00366"/>
    </source>
</evidence>
<dbReference type="EMBL" id="LSQZ01000018">
    <property type="protein sequence ID" value="KXI13761.1"/>
    <property type="molecule type" value="Genomic_DNA"/>
</dbReference>
<dbReference type="GO" id="GO:0003677">
    <property type="term" value="F:DNA binding"/>
    <property type="evidence" value="ECO:0007669"/>
    <property type="project" value="UniProtKB-UniRule"/>
</dbReference>
<dbReference type="InterPro" id="IPR036161">
    <property type="entry name" value="RPB6/omega-like_sf"/>
</dbReference>
<dbReference type="STRING" id="1261.HMPREF3195_00564"/>
<evidence type="ECO:0000256" key="1">
    <source>
        <dbReference type="ARBA" id="ARBA00006711"/>
    </source>
</evidence>
<dbReference type="GO" id="GO:0006351">
    <property type="term" value="P:DNA-templated transcription"/>
    <property type="evidence" value="ECO:0007669"/>
    <property type="project" value="UniProtKB-UniRule"/>
</dbReference>
<evidence type="ECO:0000256" key="8">
    <source>
        <dbReference type="ARBA" id="ARBA00029924"/>
    </source>
</evidence>
<reference evidence="13 15" key="2">
    <citation type="submission" date="2018-06" db="EMBL/GenBank/DDBJ databases">
        <authorList>
            <consortium name="Pathogen Informatics"/>
            <person name="Doyle S."/>
        </authorList>
    </citation>
    <scope>NUCLEOTIDE SEQUENCE [LARGE SCALE GENOMIC DNA]</scope>
    <source>
        <strain evidence="13 15">NCTC11460</strain>
    </source>
</reference>
<dbReference type="SMART" id="SM01409">
    <property type="entry name" value="RNA_pol_Rpb6"/>
    <property type="match status" value="1"/>
</dbReference>
<dbReference type="InterPro" id="IPR006110">
    <property type="entry name" value="Pol_omega/Rpo6/RPB6"/>
</dbReference>
<evidence type="ECO:0000256" key="3">
    <source>
        <dbReference type="ARBA" id="ARBA00013725"/>
    </source>
</evidence>
<evidence type="ECO:0000256" key="11">
    <source>
        <dbReference type="SAM" id="Coils"/>
    </source>
</evidence>
<dbReference type="HAMAP" id="MF_00366">
    <property type="entry name" value="RNApol_bact_RpoZ"/>
    <property type="match status" value="1"/>
</dbReference>
<dbReference type="GeneID" id="79841962"/>
<evidence type="ECO:0000313" key="15">
    <source>
        <dbReference type="Proteomes" id="UP000255101"/>
    </source>
</evidence>
<evidence type="ECO:0000256" key="9">
    <source>
        <dbReference type="ARBA" id="ARBA00048552"/>
    </source>
</evidence>
<dbReference type="GO" id="GO:0003899">
    <property type="term" value="F:DNA-directed RNA polymerase activity"/>
    <property type="evidence" value="ECO:0007669"/>
    <property type="project" value="UniProtKB-UniRule"/>
</dbReference>